<dbReference type="EnsemblPlants" id="AET1Gv20795900.40">
    <property type="protein sequence ID" value="AET1Gv20795900.40"/>
    <property type="gene ID" value="AET1Gv20795900"/>
</dbReference>
<dbReference type="PANTHER" id="PTHR37079:SF4">
    <property type="entry name" value="SERINE_THREONINE-PROTEIN KINASE ATM"/>
    <property type="match status" value="1"/>
</dbReference>
<dbReference type="GO" id="GO:0004674">
    <property type="term" value="F:protein serine/threonine kinase activity"/>
    <property type="evidence" value="ECO:0007669"/>
    <property type="project" value="InterPro"/>
</dbReference>
<dbReference type="Gramene" id="AET1Gv20795900.40">
    <property type="protein sequence ID" value="AET1Gv20795900.40"/>
    <property type="gene ID" value="AET1Gv20795900"/>
</dbReference>
<reference evidence="2" key="4">
    <citation type="submission" date="2019-03" db="UniProtKB">
        <authorList>
            <consortium name="EnsemblPlants"/>
        </authorList>
    </citation>
    <scope>IDENTIFICATION</scope>
</reference>
<dbReference type="PANTHER" id="PTHR37079">
    <property type="entry name" value="SERINE/THREONINE-PROTEIN KINASE ATM"/>
    <property type="match status" value="1"/>
</dbReference>
<reference evidence="2" key="5">
    <citation type="journal article" date="2021" name="G3 (Bethesda)">
        <title>Aegilops tauschii genome assembly Aet v5.0 features greater sequence contiguity and improved annotation.</title>
        <authorList>
            <person name="Wang L."/>
            <person name="Zhu T."/>
            <person name="Rodriguez J.C."/>
            <person name="Deal K.R."/>
            <person name="Dubcovsky J."/>
            <person name="McGuire P.E."/>
            <person name="Lux T."/>
            <person name="Spannagl M."/>
            <person name="Mayer K.F.X."/>
            <person name="Baldrich P."/>
            <person name="Meyers B.C."/>
            <person name="Huo N."/>
            <person name="Gu Y.Q."/>
            <person name="Zhou H."/>
            <person name="Devos K.M."/>
            <person name="Bennetzen J.L."/>
            <person name="Unver T."/>
            <person name="Budak H."/>
            <person name="Gulick P.J."/>
            <person name="Galiba G."/>
            <person name="Kalapos B."/>
            <person name="Nelson D.R."/>
            <person name="Li P."/>
            <person name="You F.M."/>
            <person name="Luo M.C."/>
            <person name="Dvorak J."/>
        </authorList>
    </citation>
    <scope>NUCLEOTIDE SEQUENCE [LARGE SCALE GENOMIC DNA]</scope>
    <source>
        <strain evidence="2">cv. AL8/78</strain>
    </source>
</reference>
<dbReference type="InterPro" id="IPR038980">
    <property type="entry name" value="ATM_plant"/>
</dbReference>
<keyword evidence="1" id="KW-0175">Coiled coil</keyword>
<feature type="coiled-coil region" evidence="1">
    <location>
        <begin position="14"/>
        <end position="48"/>
    </location>
</feature>
<evidence type="ECO:0000313" key="3">
    <source>
        <dbReference type="Proteomes" id="UP000015105"/>
    </source>
</evidence>
<dbReference type="GO" id="GO:0006974">
    <property type="term" value="P:DNA damage response"/>
    <property type="evidence" value="ECO:0007669"/>
    <property type="project" value="InterPro"/>
</dbReference>
<proteinExistence type="predicted"/>
<dbReference type="Proteomes" id="UP000015105">
    <property type="component" value="Chromosome 1D"/>
</dbReference>
<evidence type="ECO:0000256" key="1">
    <source>
        <dbReference type="SAM" id="Coils"/>
    </source>
</evidence>
<evidence type="ECO:0000313" key="2">
    <source>
        <dbReference type="EnsemblPlants" id="AET1Gv20795900.40"/>
    </source>
</evidence>
<reference evidence="3" key="2">
    <citation type="journal article" date="2017" name="Nat. Plants">
        <title>The Aegilops tauschii genome reveals multiple impacts of transposons.</title>
        <authorList>
            <person name="Zhao G."/>
            <person name="Zou C."/>
            <person name="Li K."/>
            <person name="Wang K."/>
            <person name="Li T."/>
            <person name="Gao L."/>
            <person name="Zhang X."/>
            <person name="Wang H."/>
            <person name="Yang Z."/>
            <person name="Liu X."/>
            <person name="Jiang W."/>
            <person name="Mao L."/>
            <person name="Kong X."/>
            <person name="Jiao Y."/>
            <person name="Jia J."/>
        </authorList>
    </citation>
    <scope>NUCLEOTIDE SEQUENCE [LARGE SCALE GENOMIC DNA]</scope>
    <source>
        <strain evidence="3">cv. AL8/78</strain>
    </source>
</reference>
<keyword evidence="3" id="KW-1185">Reference proteome</keyword>
<reference evidence="2" key="3">
    <citation type="journal article" date="2017" name="Nature">
        <title>Genome sequence of the progenitor of the wheat D genome Aegilops tauschii.</title>
        <authorList>
            <person name="Luo M.C."/>
            <person name="Gu Y.Q."/>
            <person name="Puiu D."/>
            <person name="Wang H."/>
            <person name="Twardziok S.O."/>
            <person name="Deal K.R."/>
            <person name="Huo N."/>
            <person name="Zhu T."/>
            <person name="Wang L."/>
            <person name="Wang Y."/>
            <person name="McGuire P.E."/>
            <person name="Liu S."/>
            <person name="Long H."/>
            <person name="Ramasamy R.K."/>
            <person name="Rodriguez J.C."/>
            <person name="Van S.L."/>
            <person name="Yuan L."/>
            <person name="Wang Z."/>
            <person name="Xia Z."/>
            <person name="Xiao L."/>
            <person name="Anderson O.D."/>
            <person name="Ouyang S."/>
            <person name="Liang Y."/>
            <person name="Zimin A.V."/>
            <person name="Pertea G."/>
            <person name="Qi P."/>
            <person name="Bennetzen J.L."/>
            <person name="Dai X."/>
            <person name="Dawson M.W."/>
            <person name="Muller H.G."/>
            <person name="Kugler K."/>
            <person name="Rivarola-Duarte L."/>
            <person name="Spannagl M."/>
            <person name="Mayer K.F.X."/>
            <person name="Lu F.H."/>
            <person name="Bevan M.W."/>
            <person name="Leroy P."/>
            <person name="Li P."/>
            <person name="You F.M."/>
            <person name="Sun Q."/>
            <person name="Liu Z."/>
            <person name="Lyons E."/>
            <person name="Wicker T."/>
            <person name="Salzberg S.L."/>
            <person name="Devos K.M."/>
            <person name="Dvorak J."/>
        </authorList>
    </citation>
    <scope>NUCLEOTIDE SEQUENCE [LARGE SCALE GENOMIC DNA]</scope>
    <source>
        <strain evidence="2">cv. AL8/78</strain>
    </source>
</reference>
<protein>
    <submittedName>
        <fullName evidence="2">Uncharacterized protein</fullName>
    </submittedName>
</protein>
<name>A0A452ZIK5_AEGTS</name>
<accession>A0A452ZIK5</accession>
<sequence length="120" mass="13838">MQTKELDTLLKRLKNSSKAEKSDYGAKIQELQKQLALDREEAQKIQDDRDEFLSLALEGYQRSLVVGGKYDLQVVFRLVSLWFNLFSRKQVVDSMIKTTKEVISFSSISLFLLVLFSLPC</sequence>
<dbReference type="AlphaFoldDB" id="A0A452ZIK5"/>
<reference evidence="3" key="1">
    <citation type="journal article" date="2014" name="Science">
        <title>Ancient hybridizations among the ancestral genomes of bread wheat.</title>
        <authorList>
            <consortium name="International Wheat Genome Sequencing Consortium,"/>
            <person name="Marcussen T."/>
            <person name="Sandve S.R."/>
            <person name="Heier L."/>
            <person name="Spannagl M."/>
            <person name="Pfeifer M."/>
            <person name="Jakobsen K.S."/>
            <person name="Wulff B.B."/>
            <person name="Steuernagel B."/>
            <person name="Mayer K.F."/>
            <person name="Olsen O.A."/>
        </authorList>
    </citation>
    <scope>NUCLEOTIDE SEQUENCE [LARGE SCALE GENOMIC DNA]</scope>
    <source>
        <strain evidence="3">cv. AL8/78</strain>
    </source>
</reference>
<organism evidence="2 3">
    <name type="scientific">Aegilops tauschii subsp. strangulata</name>
    <name type="common">Goatgrass</name>
    <dbReference type="NCBI Taxonomy" id="200361"/>
    <lineage>
        <taxon>Eukaryota</taxon>
        <taxon>Viridiplantae</taxon>
        <taxon>Streptophyta</taxon>
        <taxon>Embryophyta</taxon>
        <taxon>Tracheophyta</taxon>
        <taxon>Spermatophyta</taxon>
        <taxon>Magnoliopsida</taxon>
        <taxon>Liliopsida</taxon>
        <taxon>Poales</taxon>
        <taxon>Poaceae</taxon>
        <taxon>BOP clade</taxon>
        <taxon>Pooideae</taxon>
        <taxon>Triticodae</taxon>
        <taxon>Triticeae</taxon>
        <taxon>Triticinae</taxon>
        <taxon>Aegilops</taxon>
    </lineage>
</organism>